<comment type="caution">
    <text evidence="5">The sequence shown here is derived from an EMBL/GenBank/DDBJ whole genome shotgun (WGS) entry which is preliminary data.</text>
</comment>
<name>A0A1F6BXI2_9BACT</name>
<dbReference type="GO" id="GO:0046872">
    <property type="term" value="F:metal ion binding"/>
    <property type="evidence" value="ECO:0007669"/>
    <property type="project" value="UniProtKB-KW"/>
</dbReference>
<evidence type="ECO:0000259" key="2">
    <source>
        <dbReference type="Pfam" id="PF09940"/>
    </source>
</evidence>
<dbReference type="Proteomes" id="UP000176322">
    <property type="component" value="Unassembled WGS sequence"/>
</dbReference>
<keyword evidence="1" id="KW-0862">Zinc</keyword>
<dbReference type="Gene3D" id="1.10.10.10">
    <property type="entry name" value="Winged helix-like DNA-binding domain superfamily/Winged helix DNA-binding domain"/>
    <property type="match status" value="1"/>
</dbReference>
<gene>
    <name evidence="5" type="ORF">A2837_00245</name>
</gene>
<feature type="binding site" evidence="1">
    <location>
        <position position="178"/>
    </location>
    <ligand>
        <name>Zn(2+)</name>
        <dbReference type="ChEBI" id="CHEBI:29105"/>
    </ligand>
</feature>
<evidence type="ECO:0000259" key="4">
    <source>
        <dbReference type="Pfam" id="PF16254"/>
    </source>
</evidence>
<dbReference type="InterPro" id="IPR032622">
    <property type="entry name" value="UCP01524_HTH"/>
</dbReference>
<dbReference type="Pfam" id="PF16254">
    <property type="entry name" value="DUF4910"/>
    <property type="match status" value="1"/>
</dbReference>
<evidence type="ECO:0000313" key="5">
    <source>
        <dbReference type="EMBL" id="OGG41656.1"/>
    </source>
</evidence>
<sequence>MTTGNAMHELVRQLYPITRSITGNGVRETLQHIAEHIPVELHEVATGTNVFDWTVPKEWNIADAYIKNEQGERIVDFKKSNLHVVSYSVPVKQMMSLSELRPHLFSLPEYPDRIPYRTSYYSESWGFCLRHEDLVKLPEGTYEVCIDSKLSDGSLTYGEYVLQGETEEEILISSHICHPSLANDNLSGIVLATFLAKALQLNPHRKYTYRFLFIPGTIGSIAWLATHQEHVKKIMGGLVLTGVGDSGLLHYKKSRMGNSRMDAAATAALQESGLPHGVLDFSPFGYDERQYCSPGFNLPVGSLMRTPHGTYAEYHTSADNIDFVSPKSLEEGLALCQRIFAIFEGDVVYRNQFPFCEPQLGKRGLYEAMGQVPDEARQLQLAMLWVLNLSDGEHSLLSIAQRSGMEFSLIRKAANLLVEHAIIL</sequence>
<feature type="domain" description="DUF2172" evidence="2">
    <location>
        <begin position="58"/>
        <end position="149"/>
    </location>
</feature>
<feature type="binding site" evidence="1">
    <location>
        <position position="315"/>
    </location>
    <ligand>
        <name>Zn(2+)</name>
        <dbReference type="ChEBI" id="CHEBI:29105"/>
    </ligand>
</feature>
<dbReference type="AlphaFoldDB" id="A0A1F6BXI2"/>
<feature type="domain" description="DUF4910" evidence="4">
    <location>
        <begin position="8"/>
        <end position="345"/>
    </location>
</feature>
<evidence type="ECO:0000313" key="6">
    <source>
        <dbReference type="Proteomes" id="UP000176322"/>
    </source>
</evidence>
<organism evidence="5 6">
    <name type="scientific">Candidatus Kaiserbacteria bacterium RIFCSPHIGHO2_01_FULL_46_22</name>
    <dbReference type="NCBI Taxonomy" id="1798475"/>
    <lineage>
        <taxon>Bacteria</taxon>
        <taxon>Candidatus Kaiseribacteriota</taxon>
    </lineage>
</organism>
<dbReference type="EMBL" id="MFKO01000004">
    <property type="protein sequence ID" value="OGG41656.1"/>
    <property type="molecule type" value="Genomic_DNA"/>
</dbReference>
<dbReference type="Gene3D" id="3.40.630.10">
    <property type="entry name" value="Zn peptidases"/>
    <property type="match status" value="1"/>
</dbReference>
<dbReference type="Gene3D" id="3.50.30.90">
    <property type="match status" value="1"/>
</dbReference>
<reference evidence="5 6" key="1">
    <citation type="journal article" date="2016" name="Nat. Commun.">
        <title>Thousands of microbial genomes shed light on interconnected biogeochemical processes in an aquifer system.</title>
        <authorList>
            <person name="Anantharaman K."/>
            <person name="Brown C.T."/>
            <person name="Hug L.A."/>
            <person name="Sharon I."/>
            <person name="Castelle C.J."/>
            <person name="Probst A.J."/>
            <person name="Thomas B.C."/>
            <person name="Singh A."/>
            <person name="Wilkins M.J."/>
            <person name="Karaoz U."/>
            <person name="Brodie E.L."/>
            <person name="Williams K.H."/>
            <person name="Hubbard S.S."/>
            <person name="Banfield J.F."/>
        </authorList>
    </citation>
    <scope>NUCLEOTIDE SEQUENCE [LARGE SCALE GENOMIC DNA]</scope>
</reference>
<dbReference type="InterPro" id="IPR012353">
    <property type="entry name" value="UCP015244"/>
</dbReference>
<keyword evidence="1" id="KW-0479">Metal-binding</keyword>
<dbReference type="InterPro" id="IPR032610">
    <property type="entry name" value="DUF2172"/>
</dbReference>
<proteinExistence type="predicted"/>
<dbReference type="SUPFAM" id="SSF53187">
    <property type="entry name" value="Zn-dependent exopeptidases"/>
    <property type="match status" value="1"/>
</dbReference>
<dbReference type="InterPro" id="IPR036388">
    <property type="entry name" value="WH-like_DNA-bd_sf"/>
</dbReference>
<feature type="domain" description="UCP01524 winged helix-turn-helix" evidence="3">
    <location>
        <begin position="348"/>
        <end position="423"/>
    </location>
</feature>
<comment type="cofactor">
    <cofactor evidence="1">
        <name>Zn(2+)</name>
        <dbReference type="ChEBI" id="CHEBI:29105"/>
    </cofactor>
    <text evidence="1">Binds 1 zinc ion per subunit.</text>
</comment>
<dbReference type="PIRSF" id="PIRSF015244">
    <property type="entry name" value="UCP015244"/>
    <property type="match status" value="1"/>
</dbReference>
<accession>A0A1F6BXI2</accession>
<evidence type="ECO:0000256" key="1">
    <source>
        <dbReference type="PIRSR" id="PIRSR015244-50"/>
    </source>
</evidence>
<feature type="binding site" evidence="1">
    <location>
        <position position="184"/>
    </location>
    <ligand>
        <name>Zn(2+)</name>
        <dbReference type="ChEBI" id="CHEBI:29105"/>
    </ligand>
</feature>
<dbReference type="Pfam" id="PF16221">
    <property type="entry name" value="HTH_47"/>
    <property type="match status" value="1"/>
</dbReference>
<evidence type="ECO:0000259" key="3">
    <source>
        <dbReference type="Pfam" id="PF16221"/>
    </source>
</evidence>
<dbReference type="STRING" id="1798475.A2837_00245"/>
<dbReference type="InterPro" id="IPR032589">
    <property type="entry name" value="DUF4910"/>
</dbReference>
<dbReference type="Pfam" id="PF09940">
    <property type="entry name" value="DUF2172"/>
    <property type="match status" value="1"/>
</dbReference>
<protein>
    <submittedName>
        <fullName evidence="5">Peptidase M28</fullName>
    </submittedName>
</protein>